<dbReference type="Gene3D" id="3.30.9.10">
    <property type="entry name" value="D-Amino Acid Oxidase, subunit A, domain 2"/>
    <property type="match status" value="1"/>
</dbReference>
<keyword evidence="1" id="KW-0560">Oxidoreductase</keyword>
<reference evidence="3 4" key="1">
    <citation type="submission" date="2019-04" db="EMBL/GenBank/DDBJ databases">
        <title>Mesorhizobium composti sp. nov., isolated from compost.</title>
        <authorList>
            <person name="Lin S.-Y."/>
            <person name="Hameed A."/>
            <person name="Hsieh Y.-T."/>
            <person name="Young C.-C."/>
        </authorList>
    </citation>
    <scope>NUCLEOTIDE SEQUENCE [LARGE SCALE GENOMIC DNA]</scope>
    <source>
        <strain evidence="3 4">CC-YTH430</strain>
    </source>
</reference>
<dbReference type="EMBL" id="SSNY01000015">
    <property type="protein sequence ID" value="THF54798.1"/>
    <property type="molecule type" value="Genomic_DNA"/>
</dbReference>
<evidence type="ECO:0000313" key="3">
    <source>
        <dbReference type="EMBL" id="THF54798.1"/>
    </source>
</evidence>
<dbReference type="Pfam" id="PF01266">
    <property type="entry name" value="DAO"/>
    <property type="match status" value="1"/>
</dbReference>
<dbReference type="RefSeq" id="WP_136359992.1">
    <property type="nucleotide sequence ID" value="NZ_SSNY01000015.1"/>
</dbReference>
<keyword evidence="4" id="KW-1185">Reference proteome</keyword>
<evidence type="ECO:0000259" key="2">
    <source>
        <dbReference type="Pfam" id="PF01266"/>
    </source>
</evidence>
<dbReference type="SUPFAM" id="SSF51905">
    <property type="entry name" value="FAD/NAD(P)-binding domain"/>
    <property type="match status" value="1"/>
</dbReference>
<dbReference type="Proteomes" id="UP000306441">
    <property type="component" value="Unassembled WGS sequence"/>
</dbReference>
<gene>
    <name evidence="3" type="ORF">E6C48_20190</name>
</gene>
<dbReference type="Gene3D" id="3.50.50.60">
    <property type="entry name" value="FAD/NAD(P)-binding domain"/>
    <property type="match status" value="2"/>
</dbReference>
<protein>
    <submittedName>
        <fullName evidence="3">FAD-binding oxidoreductase</fullName>
    </submittedName>
</protein>
<feature type="domain" description="FAD dependent oxidoreductase" evidence="2">
    <location>
        <begin position="4"/>
        <end position="401"/>
    </location>
</feature>
<dbReference type="PROSITE" id="PS51257">
    <property type="entry name" value="PROKAR_LIPOPROTEIN"/>
    <property type="match status" value="1"/>
</dbReference>
<dbReference type="PANTHER" id="PTHR13847">
    <property type="entry name" value="SARCOSINE DEHYDROGENASE-RELATED"/>
    <property type="match status" value="1"/>
</dbReference>
<evidence type="ECO:0000313" key="4">
    <source>
        <dbReference type="Proteomes" id="UP000306441"/>
    </source>
</evidence>
<sequence length="421" mass="44287">MSRHVVVIGAGIVGACTAVELLRSGCRVTILEAGEAGGRQAASFGNGAWISPASIVPMSMPGLWRKVPGFLLDPLGPLTVRWTALPGLASWLMRFLKAGSSVARVERTARLLSALLADAPARHKDLADEAGAGHLIRQSGLLYAYPDRTAFEAESLAWRLRRDNGVAWSELEETELRAFEPSLGPQYRLGILVGEGAHCLDPGAYVAALVAHAVSRGARLVKAQATGFVFDAGRLSGVKVAGRETIACDTAVLAAGIGSRSLARQAGDSVPLVSERGYHVEIRDPAMTLAVPVMPSDGKMGITMTEGGQRAAGQVELAAVEAAPDWRRADVLLDHLKRAFPPLAGTVRPDSLGRWMGHRPSTPDGLPVIGRSTASADIFHAFGHGHVGLAAGPATGRIVADIVCGRAPAIPVEPYRAARFR</sequence>
<dbReference type="InterPro" id="IPR036188">
    <property type="entry name" value="FAD/NAD-bd_sf"/>
</dbReference>
<dbReference type="SUPFAM" id="SSF54373">
    <property type="entry name" value="FAD-linked reductases, C-terminal domain"/>
    <property type="match status" value="1"/>
</dbReference>
<comment type="caution">
    <text evidence="3">The sequence shown here is derived from an EMBL/GenBank/DDBJ whole genome shotgun (WGS) entry which is preliminary data.</text>
</comment>
<name>A0ABY2Q408_9HYPH</name>
<organism evidence="3 4">
    <name type="scientific">Ollibium composti</name>
    <dbReference type="NCBI Taxonomy" id="2675109"/>
    <lineage>
        <taxon>Bacteria</taxon>
        <taxon>Pseudomonadati</taxon>
        <taxon>Pseudomonadota</taxon>
        <taxon>Alphaproteobacteria</taxon>
        <taxon>Hyphomicrobiales</taxon>
        <taxon>Phyllobacteriaceae</taxon>
        <taxon>Ollibium</taxon>
    </lineage>
</organism>
<accession>A0ABY2Q408</accession>
<dbReference type="InterPro" id="IPR006076">
    <property type="entry name" value="FAD-dep_OxRdtase"/>
</dbReference>
<evidence type="ECO:0000256" key="1">
    <source>
        <dbReference type="ARBA" id="ARBA00023002"/>
    </source>
</evidence>
<proteinExistence type="predicted"/>
<dbReference type="PANTHER" id="PTHR13847:SF289">
    <property type="entry name" value="GLYCINE OXIDASE"/>
    <property type="match status" value="1"/>
</dbReference>